<reference evidence="3" key="1">
    <citation type="submission" date="2023-11" db="UniProtKB">
        <authorList>
            <consortium name="WormBaseParasite"/>
        </authorList>
    </citation>
    <scope>IDENTIFICATION</scope>
</reference>
<sequence>MISHTCKLYIAVVILCTLSIMKIESATFLVPIRFYETGEMYVNVDGVDISLDHNGVVKMVKGDCTTTISLEPPSEVEIATRNGWRNCTYQCGPLQPSQSWEAVREY</sequence>
<dbReference type="Proteomes" id="UP000050790">
    <property type="component" value="Unassembled WGS sequence"/>
</dbReference>
<feature type="signal peptide" evidence="1">
    <location>
        <begin position="1"/>
        <end position="25"/>
    </location>
</feature>
<evidence type="ECO:0000313" key="2">
    <source>
        <dbReference type="Proteomes" id="UP000050790"/>
    </source>
</evidence>
<evidence type="ECO:0000313" key="3">
    <source>
        <dbReference type="WBParaSite" id="SMRG1_69770.1"/>
    </source>
</evidence>
<name>A0AA85A7P6_9TREM</name>
<accession>A0AA85A7P6</accession>
<dbReference type="AlphaFoldDB" id="A0AA85A7P6"/>
<evidence type="ECO:0000256" key="1">
    <source>
        <dbReference type="SAM" id="SignalP"/>
    </source>
</evidence>
<feature type="chain" id="PRO_5041743790" evidence="1">
    <location>
        <begin position="26"/>
        <end position="106"/>
    </location>
</feature>
<organism evidence="2 3">
    <name type="scientific">Schistosoma margrebowiei</name>
    <dbReference type="NCBI Taxonomy" id="48269"/>
    <lineage>
        <taxon>Eukaryota</taxon>
        <taxon>Metazoa</taxon>
        <taxon>Spiralia</taxon>
        <taxon>Lophotrochozoa</taxon>
        <taxon>Platyhelminthes</taxon>
        <taxon>Trematoda</taxon>
        <taxon>Digenea</taxon>
        <taxon>Strigeidida</taxon>
        <taxon>Schistosomatoidea</taxon>
        <taxon>Schistosomatidae</taxon>
        <taxon>Schistosoma</taxon>
    </lineage>
</organism>
<dbReference type="WBParaSite" id="SMRG1_69770.1">
    <property type="protein sequence ID" value="SMRG1_69770.1"/>
    <property type="gene ID" value="SMRG1_69770"/>
</dbReference>
<proteinExistence type="predicted"/>
<protein>
    <submittedName>
        <fullName evidence="3">Uncharacterized protein</fullName>
    </submittedName>
</protein>
<keyword evidence="1" id="KW-0732">Signal</keyword>